<dbReference type="Proteomes" id="UP000037660">
    <property type="component" value="Unassembled WGS sequence"/>
</dbReference>
<evidence type="ECO:0000256" key="2">
    <source>
        <dbReference type="ARBA" id="ARBA00010735"/>
    </source>
</evidence>
<evidence type="ECO:0000256" key="7">
    <source>
        <dbReference type="ARBA" id="ARBA00023136"/>
    </source>
</evidence>
<evidence type="ECO:0000313" key="10">
    <source>
        <dbReference type="Proteomes" id="UP000037660"/>
    </source>
</evidence>
<dbReference type="STRING" id="1547922.ISF6_1280"/>
<dbReference type="InterPro" id="IPR011606">
    <property type="entry name" value="Brnchd-chn_aa_trnsp_permease"/>
</dbReference>
<accession>A0A0K8NYM9</accession>
<evidence type="ECO:0000313" key="9">
    <source>
        <dbReference type="EMBL" id="GAP35507.1"/>
    </source>
</evidence>
<dbReference type="GO" id="GO:0005886">
    <property type="term" value="C:plasma membrane"/>
    <property type="evidence" value="ECO:0007669"/>
    <property type="project" value="UniProtKB-SubCell"/>
</dbReference>
<feature type="transmembrane region" description="Helical" evidence="8">
    <location>
        <begin position="229"/>
        <end position="246"/>
    </location>
</feature>
<dbReference type="Pfam" id="PF03591">
    <property type="entry name" value="AzlC"/>
    <property type="match status" value="1"/>
</dbReference>
<feature type="transmembrane region" description="Helical" evidence="8">
    <location>
        <begin position="207"/>
        <end position="223"/>
    </location>
</feature>
<evidence type="ECO:0000256" key="4">
    <source>
        <dbReference type="ARBA" id="ARBA00022475"/>
    </source>
</evidence>
<keyword evidence="3" id="KW-0813">Transport</keyword>
<comment type="caution">
    <text evidence="9">The sequence shown here is derived from an EMBL/GenBank/DDBJ whole genome shotgun (WGS) entry which is preliminary data.</text>
</comment>
<dbReference type="EMBL" id="BBYR01000023">
    <property type="protein sequence ID" value="GAP35507.1"/>
    <property type="molecule type" value="Genomic_DNA"/>
</dbReference>
<evidence type="ECO:0000256" key="3">
    <source>
        <dbReference type="ARBA" id="ARBA00022448"/>
    </source>
</evidence>
<dbReference type="PANTHER" id="PTHR34979:SF1">
    <property type="entry name" value="INNER MEMBRANE PROTEIN YGAZ"/>
    <property type="match status" value="1"/>
</dbReference>
<feature type="transmembrane region" description="Helical" evidence="8">
    <location>
        <begin position="77"/>
        <end position="102"/>
    </location>
</feature>
<evidence type="ECO:0000256" key="8">
    <source>
        <dbReference type="SAM" id="Phobius"/>
    </source>
</evidence>
<feature type="transmembrane region" description="Helical" evidence="8">
    <location>
        <begin position="42"/>
        <end position="65"/>
    </location>
</feature>
<evidence type="ECO:0000256" key="6">
    <source>
        <dbReference type="ARBA" id="ARBA00022989"/>
    </source>
</evidence>
<comment type="similarity">
    <text evidence="2">Belongs to the AzlC family.</text>
</comment>
<name>A0A0K8NYM9_PISS1</name>
<organism evidence="9 10">
    <name type="scientific">Piscinibacter sakaiensis</name>
    <name type="common">Ideonella sakaiensis</name>
    <dbReference type="NCBI Taxonomy" id="1547922"/>
    <lineage>
        <taxon>Bacteria</taxon>
        <taxon>Pseudomonadati</taxon>
        <taxon>Pseudomonadota</taxon>
        <taxon>Betaproteobacteria</taxon>
        <taxon>Burkholderiales</taxon>
        <taxon>Sphaerotilaceae</taxon>
        <taxon>Piscinibacter</taxon>
    </lineage>
</organism>
<keyword evidence="10" id="KW-1185">Reference proteome</keyword>
<dbReference type="AlphaFoldDB" id="A0A0K8NYM9"/>
<comment type="subcellular location">
    <subcellularLocation>
        <location evidence="1">Cell membrane</location>
        <topology evidence="1">Multi-pass membrane protein</topology>
    </subcellularLocation>
</comment>
<feature type="transmembrane region" description="Helical" evidence="8">
    <location>
        <begin position="152"/>
        <end position="176"/>
    </location>
</feature>
<sequence>MSAAAPAAVVAPLRVLLRHPEFRAGAREMAEIAPGMAAWGLMIGVAMVKSGMSLVEILLMGLFVFAGSSQLAAIPLIAAGAPMAVILATAFCVNLRFVVFSLHLRDYVMHLPPLRRLFAGYLVVDLNYVFVTRRFPQPAALDDAAGRQAQDAYWLGTGVVCWVNWSAFSLLGVALGHSVPEAWGLGFAGILSLLGILCSLIGSRLRALAAAVAGAAAVAAHALPLKLNILVAIAAAVVVCLLLERARPAAADGAAR</sequence>
<protein>
    <submittedName>
        <fullName evidence="9">Branched-chain amino acid transport protein azlC</fullName>
    </submittedName>
</protein>
<keyword evidence="6 8" id="KW-1133">Transmembrane helix</keyword>
<keyword evidence="4" id="KW-1003">Cell membrane</keyword>
<proteinExistence type="inferred from homology"/>
<feature type="transmembrane region" description="Helical" evidence="8">
    <location>
        <begin position="114"/>
        <end position="131"/>
    </location>
</feature>
<reference evidence="10" key="1">
    <citation type="submission" date="2015-07" db="EMBL/GenBank/DDBJ databases">
        <title>Discovery of a poly(ethylene terephthalate assimilation.</title>
        <authorList>
            <person name="Yoshida S."/>
            <person name="Hiraga K."/>
            <person name="Takehana T."/>
            <person name="Taniguchi I."/>
            <person name="Yamaji H."/>
            <person name="Maeda Y."/>
            <person name="Toyohara K."/>
            <person name="Miyamoto K."/>
            <person name="Kimura Y."/>
            <person name="Oda K."/>
        </authorList>
    </citation>
    <scope>NUCLEOTIDE SEQUENCE [LARGE SCALE GENOMIC DNA]</scope>
    <source>
        <strain evidence="10">NBRC 110686 / TISTR 2288 / 201-F6</strain>
    </source>
</reference>
<dbReference type="GO" id="GO:1903785">
    <property type="term" value="P:L-valine transmembrane transport"/>
    <property type="evidence" value="ECO:0007669"/>
    <property type="project" value="TreeGrafter"/>
</dbReference>
<gene>
    <name evidence="9" type="ORF">ISF6_1280</name>
</gene>
<reference evidence="9 10" key="2">
    <citation type="journal article" date="2016" name="Science">
        <title>A bacterium that degrades and assimilates poly(ethylene terephthalate).</title>
        <authorList>
            <person name="Yoshida S."/>
            <person name="Hiraga K."/>
            <person name="Takehana T."/>
            <person name="Taniguchi I."/>
            <person name="Yamaji H."/>
            <person name="Maeda Y."/>
            <person name="Toyohara K."/>
            <person name="Miyamoto K."/>
            <person name="Kimura Y."/>
            <person name="Oda K."/>
        </authorList>
    </citation>
    <scope>NUCLEOTIDE SEQUENCE [LARGE SCALE GENOMIC DNA]</scope>
    <source>
        <strain evidence="10">NBRC 110686 / TISTR 2288 / 201-F6</strain>
    </source>
</reference>
<keyword evidence="5 8" id="KW-0812">Transmembrane</keyword>
<evidence type="ECO:0000256" key="1">
    <source>
        <dbReference type="ARBA" id="ARBA00004651"/>
    </source>
</evidence>
<dbReference type="PANTHER" id="PTHR34979">
    <property type="entry name" value="INNER MEMBRANE PROTEIN YGAZ"/>
    <property type="match status" value="1"/>
</dbReference>
<feature type="transmembrane region" description="Helical" evidence="8">
    <location>
        <begin position="182"/>
        <end position="200"/>
    </location>
</feature>
<keyword evidence="7 8" id="KW-0472">Membrane</keyword>
<evidence type="ECO:0000256" key="5">
    <source>
        <dbReference type="ARBA" id="ARBA00022692"/>
    </source>
</evidence>